<organism evidence="1 2">
    <name type="scientific">Artemisia annua</name>
    <name type="common">Sweet wormwood</name>
    <dbReference type="NCBI Taxonomy" id="35608"/>
    <lineage>
        <taxon>Eukaryota</taxon>
        <taxon>Viridiplantae</taxon>
        <taxon>Streptophyta</taxon>
        <taxon>Embryophyta</taxon>
        <taxon>Tracheophyta</taxon>
        <taxon>Spermatophyta</taxon>
        <taxon>Magnoliopsida</taxon>
        <taxon>eudicotyledons</taxon>
        <taxon>Gunneridae</taxon>
        <taxon>Pentapetalae</taxon>
        <taxon>asterids</taxon>
        <taxon>campanulids</taxon>
        <taxon>Asterales</taxon>
        <taxon>Asteraceae</taxon>
        <taxon>Asteroideae</taxon>
        <taxon>Anthemideae</taxon>
        <taxon>Artemisiinae</taxon>
        <taxon>Artemisia</taxon>
    </lineage>
</organism>
<gene>
    <name evidence="1" type="ORF">CTI12_AA620940</name>
</gene>
<dbReference type="STRING" id="35608.A0A2U1KBV1"/>
<dbReference type="Proteomes" id="UP000245207">
    <property type="component" value="Unassembled WGS sequence"/>
</dbReference>
<keyword evidence="2" id="KW-1185">Reference proteome</keyword>
<protein>
    <submittedName>
        <fullName evidence="1">Protein TSS</fullName>
    </submittedName>
</protein>
<sequence>MLRHLYALAKLVAICGPYHQITAGAYSLLAVVLYHTMNFNQLKICKKLIIQEEENVDQPEDDVIPSIVIPDHLQVHTTNLSHLSFGSFGANLNVGLFGTSSVEQPETMYDRTGVIWFEEQERVEIYDLPSVSRVLCDYSAAGCRHKLNVGSKLSSCQII</sequence>
<accession>A0A2U1KBV1</accession>
<reference evidence="1 2" key="1">
    <citation type="journal article" date="2018" name="Mol. Plant">
        <title>The genome of Artemisia annua provides insight into the evolution of Asteraceae family and artemisinin biosynthesis.</title>
        <authorList>
            <person name="Shen Q."/>
            <person name="Zhang L."/>
            <person name="Liao Z."/>
            <person name="Wang S."/>
            <person name="Yan T."/>
            <person name="Shi P."/>
            <person name="Liu M."/>
            <person name="Fu X."/>
            <person name="Pan Q."/>
            <person name="Wang Y."/>
            <person name="Lv Z."/>
            <person name="Lu X."/>
            <person name="Zhang F."/>
            <person name="Jiang W."/>
            <person name="Ma Y."/>
            <person name="Chen M."/>
            <person name="Hao X."/>
            <person name="Li L."/>
            <person name="Tang Y."/>
            <person name="Lv G."/>
            <person name="Zhou Y."/>
            <person name="Sun X."/>
            <person name="Brodelius P.E."/>
            <person name="Rose J.K.C."/>
            <person name="Tang K."/>
        </authorList>
    </citation>
    <scope>NUCLEOTIDE SEQUENCE [LARGE SCALE GENOMIC DNA]</scope>
    <source>
        <strain evidence="2">cv. Huhao1</strain>
        <tissue evidence="1">Leaf</tissue>
    </source>
</reference>
<evidence type="ECO:0000313" key="2">
    <source>
        <dbReference type="Proteomes" id="UP000245207"/>
    </source>
</evidence>
<name>A0A2U1KBV1_ARTAN</name>
<dbReference type="EMBL" id="PKPP01023261">
    <property type="protein sequence ID" value="PWA34246.1"/>
    <property type="molecule type" value="Genomic_DNA"/>
</dbReference>
<evidence type="ECO:0000313" key="1">
    <source>
        <dbReference type="EMBL" id="PWA34246.1"/>
    </source>
</evidence>
<dbReference type="PANTHER" id="PTHR46445">
    <property type="entry name" value="RNA POLYMERASE II DEGRADATION FACTOR-LIKE PROTEIN (DUF1296)"/>
    <property type="match status" value="1"/>
</dbReference>
<dbReference type="PANTHER" id="PTHR46445:SF3">
    <property type="entry name" value="RNA POLYMERASE II DEGRADATION FACTOR-LIKE PROTEIN (DUF1296)-RELATED"/>
    <property type="match status" value="1"/>
</dbReference>
<dbReference type="OrthoDB" id="762072at2759"/>
<dbReference type="AlphaFoldDB" id="A0A2U1KBV1"/>
<comment type="caution">
    <text evidence="1">The sequence shown here is derived from an EMBL/GenBank/DDBJ whole genome shotgun (WGS) entry which is preliminary data.</text>
</comment>
<proteinExistence type="predicted"/>